<sequence length="425" mass="47204">MNGFKIVRSLKSRACSVSGLSSTVIRASSSWWSHVEMGPPDAILGITEAYKKDPNPKKINLGAGAYRDDQGKPYVLPVVKKAESMIVSGNLDKEYATIAGLPPFAKASAQLAFGKDMNGLNATVQTISGTGALRIGGAFLARFLQGEKVIYMPSPTWGNHIPIFRDSGFEIKTYRYYDAETCGFDFNGCLEDLNNLPEKSVVLLHVCAHNPTGVDPKMEQWKEICEVVKKRQLFPFFDMAYQGFASGDIDRDAASMRYFIDQGLSVFVTQSYAKNMGLYGERIGALNVVCQSVEEAKAVESQLKILIRPMYSNPPIHGARIVTDVLNNQELRAQWLVELKGMADRIISMREQFRGTLEKLGSKRDWSHITDQIGMFCFTGLKPDQVERLTNEFSIYLTKDGRMSVAGVCSTNVEYLAEAVHEVTK</sequence>
<keyword evidence="4 8" id="KW-0032">Aminotransferase</keyword>
<comment type="subunit">
    <text evidence="3 8">Homodimer.</text>
</comment>
<dbReference type="GO" id="GO:0030170">
    <property type="term" value="F:pyridoxal phosphate binding"/>
    <property type="evidence" value="ECO:0007669"/>
    <property type="project" value="InterPro"/>
</dbReference>
<dbReference type="SUPFAM" id="SSF53383">
    <property type="entry name" value="PLP-dependent transferases"/>
    <property type="match status" value="1"/>
</dbReference>
<dbReference type="AlphaFoldDB" id="A0A6S7FIL4"/>
<comment type="caution">
    <text evidence="10">The sequence shown here is derived from an EMBL/GenBank/DDBJ whole genome shotgun (WGS) entry which is preliminary data.</text>
</comment>
<protein>
    <recommendedName>
        <fullName evidence="8">Aspartate aminotransferase</fullName>
        <ecNumber evidence="8">2.6.1.1</ecNumber>
    </recommendedName>
</protein>
<feature type="domain" description="Aminotransferase class I/classII large" evidence="9">
    <location>
        <begin position="57"/>
        <end position="420"/>
    </location>
</feature>
<comment type="miscellaneous">
    <text evidence="8">In eukaryotes there are cytoplasmic, mitochondrial and chloroplastic isozymes.</text>
</comment>
<dbReference type="Gene3D" id="3.40.640.10">
    <property type="entry name" value="Type I PLP-dependent aspartate aminotransferase-like (Major domain)"/>
    <property type="match status" value="1"/>
</dbReference>
<reference evidence="10" key="1">
    <citation type="submission" date="2020-04" db="EMBL/GenBank/DDBJ databases">
        <authorList>
            <person name="Alioto T."/>
            <person name="Alioto T."/>
            <person name="Gomez Garrido J."/>
        </authorList>
    </citation>
    <scope>NUCLEOTIDE SEQUENCE</scope>
    <source>
        <strain evidence="10">A484AB</strain>
    </source>
</reference>
<evidence type="ECO:0000256" key="4">
    <source>
        <dbReference type="ARBA" id="ARBA00022576"/>
    </source>
</evidence>
<dbReference type="PROSITE" id="PS00105">
    <property type="entry name" value="AA_TRANSFER_CLASS_1"/>
    <property type="match status" value="1"/>
</dbReference>
<dbReference type="InterPro" id="IPR015421">
    <property type="entry name" value="PyrdxlP-dep_Trfase_major"/>
</dbReference>
<gene>
    <name evidence="10" type="ORF">PACLA_8A056726</name>
</gene>
<dbReference type="OrthoDB" id="6752799at2759"/>
<dbReference type="GO" id="GO:0005739">
    <property type="term" value="C:mitochondrion"/>
    <property type="evidence" value="ECO:0007669"/>
    <property type="project" value="TreeGrafter"/>
</dbReference>
<accession>A0A6S7FIL4</accession>
<dbReference type="InterPro" id="IPR000796">
    <property type="entry name" value="Asp_trans"/>
</dbReference>
<evidence type="ECO:0000259" key="9">
    <source>
        <dbReference type="Pfam" id="PF00155"/>
    </source>
</evidence>
<dbReference type="PANTHER" id="PTHR11879">
    <property type="entry name" value="ASPARTATE AMINOTRANSFERASE"/>
    <property type="match status" value="1"/>
</dbReference>
<dbReference type="InterPro" id="IPR015424">
    <property type="entry name" value="PyrdxlP-dep_Trfase"/>
</dbReference>
<evidence type="ECO:0000256" key="5">
    <source>
        <dbReference type="ARBA" id="ARBA00022679"/>
    </source>
</evidence>
<organism evidence="10 11">
    <name type="scientific">Paramuricea clavata</name>
    <name type="common">Red gorgonian</name>
    <name type="synonym">Violescent sea-whip</name>
    <dbReference type="NCBI Taxonomy" id="317549"/>
    <lineage>
        <taxon>Eukaryota</taxon>
        <taxon>Metazoa</taxon>
        <taxon>Cnidaria</taxon>
        <taxon>Anthozoa</taxon>
        <taxon>Octocorallia</taxon>
        <taxon>Malacalcyonacea</taxon>
        <taxon>Plexauridae</taxon>
        <taxon>Paramuricea</taxon>
    </lineage>
</organism>
<dbReference type="CDD" id="cd00609">
    <property type="entry name" value="AAT_like"/>
    <property type="match status" value="1"/>
</dbReference>
<comment type="similarity">
    <text evidence="2">Belongs to the class-I pyridoxal-phosphate-dependent aminotransferase family.</text>
</comment>
<dbReference type="InterPro" id="IPR004839">
    <property type="entry name" value="Aminotransferase_I/II_large"/>
</dbReference>
<name>A0A6S7FIL4_PARCT</name>
<keyword evidence="5 8" id="KW-0808">Transferase</keyword>
<dbReference type="NCBIfam" id="NF006719">
    <property type="entry name" value="PRK09257.1"/>
    <property type="match status" value="1"/>
</dbReference>
<comment type="cofactor">
    <cofactor evidence="1">
        <name>pyridoxal 5'-phosphate</name>
        <dbReference type="ChEBI" id="CHEBI:597326"/>
    </cofactor>
</comment>
<dbReference type="GO" id="GO:0004069">
    <property type="term" value="F:L-aspartate:2-oxoglutarate aminotransferase activity"/>
    <property type="evidence" value="ECO:0007669"/>
    <property type="project" value="UniProtKB-EC"/>
</dbReference>
<dbReference type="EMBL" id="CACRXK020000200">
    <property type="protein sequence ID" value="CAB3979465.1"/>
    <property type="molecule type" value="Genomic_DNA"/>
</dbReference>
<proteinExistence type="inferred from homology"/>
<dbReference type="FunFam" id="3.90.1150.10:FF:000001">
    <property type="entry name" value="Aspartate aminotransferase"/>
    <property type="match status" value="1"/>
</dbReference>
<dbReference type="Gene3D" id="3.90.1150.10">
    <property type="entry name" value="Aspartate Aminotransferase, domain 1"/>
    <property type="match status" value="1"/>
</dbReference>
<keyword evidence="11" id="KW-1185">Reference proteome</keyword>
<evidence type="ECO:0000256" key="1">
    <source>
        <dbReference type="ARBA" id="ARBA00001933"/>
    </source>
</evidence>
<evidence type="ECO:0000313" key="10">
    <source>
        <dbReference type="EMBL" id="CAB3979465.1"/>
    </source>
</evidence>
<dbReference type="PANTHER" id="PTHR11879:SF22">
    <property type="entry name" value="ASPARTATE AMINOTRANSFERASE, MITOCHONDRIAL"/>
    <property type="match status" value="1"/>
</dbReference>
<dbReference type="EC" id="2.6.1.1" evidence="8"/>
<keyword evidence="6" id="KW-0663">Pyridoxal phosphate</keyword>
<evidence type="ECO:0000256" key="6">
    <source>
        <dbReference type="ARBA" id="ARBA00022898"/>
    </source>
</evidence>
<dbReference type="GO" id="GO:0006533">
    <property type="term" value="P:L-aspartate catabolic process"/>
    <property type="evidence" value="ECO:0007669"/>
    <property type="project" value="TreeGrafter"/>
</dbReference>
<evidence type="ECO:0000256" key="7">
    <source>
        <dbReference type="ARBA" id="ARBA00049185"/>
    </source>
</evidence>
<dbReference type="PRINTS" id="PR00799">
    <property type="entry name" value="TRANSAMINASE"/>
</dbReference>
<comment type="catalytic activity">
    <reaction evidence="7 8">
        <text>L-aspartate + 2-oxoglutarate = oxaloacetate + L-glutamate</text>
        <dbReference type="Rhea" id="RHEA:21824"/>
        <dbReference type="ChEBI" id="CHEBI:16452"/>
        <dbReference type="ChEBI" id="CHEBI:16810"/>
        <dbReference type="ChEBI" id="CHEBI:29985"/>
        <dbReference type="ChEBI" id="CHEBI:29991"/>
        <dbReference type="EC" id="2.6.1.1"/>
    </reaction>
</comment>
<dbReference type="InterPro" id="IPR004838">
    <property type="entry name" value="NHTrfase_class1_PyrdxlP-BS"/>
</dbReference>
<dbReference type="Proteomes" id="UP001152795">
    <property type="component" value="Unassembled WGS sequence"/>
</dbReference>
<evidence type="ECO:0000313" key="11">
    <source>
        <dbReference type="Proteomes" id="UP001152795"/>
    </source>
</evidence>
<dbReference type="FunFam" id="3.40.640.10:FF:000026">
    <property type="entry name" value="Aspartate aminotransferase"/>
    <property type="match status" value="1"/>
</dbReference>
<dbReference type="InterPro" id="IPR015422">
    <property type="entry name" value="PyrdxlP-dep_Trfase_small"/>
</dbReference>
<dbReference type="Pfam" id="PF00155">
    <property type="entry name" value="Aminotran_1_2"/>
    <property type="match status" value="1"/>
</dbReference>
<evidence type="ECO:0000256" key="2">
    <source>
        <dbReference type="ARBA" id="ARBA00007441"/>
    </source>
</evidence>
<evidence type="ECO:0000256" key="3">
    <source>
        <dbReference type="ARBA" id="ARBA00011738"/>
    </source>
</evidence>
<evidence type="ECO:0000256" key="8">
    <source>
        <dbReference type="RuleBase" id="RU000480"/>
    </source>
</evidence>